<evidence type="ECO:0000313" key="2">
    <source>
        <dbReference type="Proteomes" id="UP000198817"/>
    </source>
</evidence>
<sequence length="36" mass="3712">KEAKINIAVKCFGADNLFSGKLTIKNSTSGAGIESV</sequence>
<name>A0A1I7IQJ9_9FIRM</name>
<dbReference type="Proteomes" id="UP000198817">
    <property type="component" value="Unassembled WGS sequence"/>
</dbReference>
<gene>
    <name evidence="1" type="ORF">SAMN05216508_1682</name>
</gene>
<evidence type="ECO:0000313" key="1">
    <source>
        <dbReference type="EMBL" id="SFU75176.1"/>
    </source>
</evidence>
<keyword evidence="2" id="KW-1185">Reference proteome</keyword>
<dbReference type="AlphaFoldDB" id="A0A1I7IQJ9"/>
<organism evidence="1 2">
    <name type="scientific">Eubacterium pyruvativorans</name>
    <dbReference type="NCBI Taxonomy" id="155865"/>
    <lineage>
        <taxon>Bacteria</taxon>
        <taxon>Bacillati</taxon>
        <taxon>Bacillota</taxon>
        <taxon>Clostridia</taxon>
        <taxon>Eubacteriales</taxon>
        <taxon>Eubacteriaceae</taxon>
        <taxon>Eubacterium</taxon>
    </lineage>
</organism>
<reference evidence="1 2" key="1">
    <citation type="submission" date="2016-10" db="EMBL/GenBank/DDBJ databases">
        <authorList>
            <person name="de Groot N.N."/>
        </authorList>
    </citation>
    <scope>NUCLEOTIDE SEQUENCE [LARGE SCALE GENOMIC DNA]</scope>
    <source>
        <strain evidence="1 2">KHGC13</strain>
    </source>
</reference>
<accession>A0A1I7IQJ9</accession>
<proteinExistence type="predicted"/>
<dbReference type="EMBL" id="FPBT01000068">
    <property type="protein sequence ID" value="SFU75176.1"/>
    <property type="molecule type" value="Genomic_DNA"/>
</dbReference>
<protein>
    <submittedName>
        <fullName evidence="1">Uncharacterized protein</fullName>
    </submittedName>
</protein>
<feature type="non-terminal residue" evidence="1">
    <location>
        <position position="1"/>
    </location>
</feature>